<protein>
    <submittedName>
        <fullName evidence="2">Jg20868 protein</fullName>
    </submittedName>
</protein>
<dbReference type="EMBL" id="CAKXAJ010024722">
    <property type="protein sequence ID" value="CAH2229496.1"/>
    <property type="molecule type" value="Genomic_DNA"/>
</dbReference>
<proteinExistence type="predicted"/>
<reference evidence="2" key="1">
    <citation type="submission" date="2022-03" db="EMBL/GenBank/DDBJ databases">
        <authorList>
            <person name="Lindestad O."/>
        </authorList>
    </citation>
    <scope>NUCLEOTIDE SEQUENCE</scope>
</reference>
<gene>
    <name evidence="2" type="primary">jg20868</name>
    <name evidence="2" type="ORF">PAEG_LOCUS8947</name>
</gene>
<evidence type="ECO:0000313" key="2">
    <source>
        <dbReference type="EMBL" id="CAH2229496.1"/>
    </source>
</evidence>
<name>A0A8S4R183_9NEOP</name>
<feature type="compositionally biased region" description="Polar residues" evidence="1">
    <location>
        <begin position="27"/>
        <end position="36"/>
    </location>
</feature>
<dbReference type="Proteomes" id="UP000838756">
    <property type="component" value="Unassembled WGS sequence"/>
</dbReference>
<dbReference type="AlphaFoldDB" id="A0A8S4R183"/>
<evidence type="ECO:0000313" key="3">
    <source>
        <dbReference type="Proteomes" id="UP000838756"/>
    </source>
</evidence>
<organism evidence="2 3">
    <name type="scientific">Pararge aegeria aegeria</name>
    <dbReference type="NCBI Taxonomy" id="348720"/>
    <lineage>
        <taxon>Eukaryota</taxon>
        <taxon>Metazoa</taxon>
        <taxon>Ecdysozoa</taxon>
        <taxon>Arthropoda</taxon>
        <taxon>Hexapoda</taxon>
        <taxon>Insecta</taxon>
        <taxon>Pterygota</taxon>
        <taxon>Neoptera</taxon>
        <taxon>Endopterygota</taxon>
        <taxon>Lepidoptera</taxon>
        <taxon>Glossata</taxon>
        <taxon>Ditrysia</taxon>
        <taxon>Papilionoidea</taxon>
        <taxon>Nymphalidae</taxon>
        <taxon>Satyrinae</taxon>
        <taxon>Satyrini</taxon>
        <taxon>Parargina</taxon>
        <taxon>Pararge</taxon>
    </lineage>
</organism>
<keyword evidence="3" id="KW-1185">Reference proteome</keyword>
<evidence type="ECO:0000256" key="1">
    <source>
        <dbReference type="SAM" id="MobiDB-lite"/>
    </source>
</evidence>
<sequence length="93" mass="9698">MRRSLEEPVLHSSTNSKAKVAMGGAHSSGNGMTLGSQGAGMAAPHCSSGEVLLLRLFLPPIIAVYRSEGIGCLCNDLSYEYVDGLCSSLQGLQ</sequence>
<accession>A0A8S4R183</accession>
<feature type="region of interest" description="Disordered" evidence="1">
    <location>
        <begin position="1"/>
        <end position="44"/>
    </location>
</feature>
<comment type="caution">
    <text evidence="2">The sequence shown here is derived from an EMBL/GenBank/DDBJ whole genome shotgun (WGS) entry which is preliminary data.</text>
</comment>